<dbReference type="PROSITE" id="PS51257">
    <property type="entry name" value="PROKAR_LIPOPROTEIN"/>
    <property type="match status" value="1"/>
</dbReference>
<organism evidence="3 4">
    <name type="scientific">Limobrevibacterium gyesilva</name>
    <dbReference type="NCBI Taxonomy" id="2991712"/>
    <lineage>
        <taxon>Bacteria</taxon>
        <taxon>Pseudomonadati</taxon>
        <taxon>Pseudomonadota</taxon>
        <taxon>Alphaproteobacteria</taxon>
        <taxon>Acetobacterales</taxon>
        <taxon>Acetobacteraceae</taxon>
        <taxon>Limobrevibacterium</taxon>
    </lineage>
</organism>
<name>A0AA42CJF9_9PROT</name>
<keyword evidence="4" id="KW-1185">Reference proteome</keyword>
<dbReference type="InterPro" id="IPR027367">
    <property type="entry name" value="Gly-zipper_YMGG"/>
</dbReference>
<keyword evidence="1" id="KW-0732">Signal</keyword>
<protein>
    <submittedName>
        <fullName evidence="3">SH3 domain-containing protein</fullName>
    </submittedName>
</protein>
<evidence type="ECO:0000313" key="4">
    <source>
        <dbReference type="Proteomes" id="UP001165679"/>
    </source>
</evidence>
<proteinExistence type="predicted"/>
<sequence length="335" mass="34453">MPIRKPMKPLRLCISLFAVAGLLAGCAQGAFSTQEARIGPNDSTDPCRAQLVALDSTGNYFGTQILTGAAVGAVAGGALGALIGRDWKGALIGAAAGGALGAAGGYWSALQQQQHDQAGMFTQVSSDLARENTNIDRTQQAFDQLMDCRFRQAQAIRVDYKAGRIDRSLAEARMGTVKQHVQHDLALAKQINGQIQGRSEQFEVAADNLAPGTKTAIATQAPAPRPATVRRAAPLKLQPDPAAADIGQLNASDPVIVTPSRSGYVLVQTPSGARGYAPASAIQGATGSAPLLSSGGSGGNDVRMLAGSNAARRDSFSQSVAVSEQAAASGFELAS</sequence>
<evidence type="ECO:0000313" key="3">
    <source>
        <dbReference type="EMBL" id="MCW3476867.1"/>
    </source>
</evidence>
<dbReference type="AlphaFoldDB" id="A0AA42CJF9"/>
<reference evidence="3" key="2">
    <citation type="submission" date="2022-10" db="EMBL/GenBank/DDBJ databases">
        <authorList>
            <person name="Trinh H.N."/>
        </authorList>
    </citation>
    <scope>NUCLEOTIDE SEQUENCE</scope>
    <source>
        <strain evidence="3">RN2-1</strain>
    </source>
</reference>
<dbReference type="EMBL" id="JAPDNT010000025">
    <property type="protein sequence ID" value="MCW3476867.1"/>
    <property type="molecule type" value="Genomic_DNA"/>
</dbReference>
<dbReference type="Pfam" id="PF13441">
    <property type="entry name" value="Gly-zipper_YMGG"/>
    <property type="match status" value="1"/>
</dbReference>
<gene>
    <name evidence="3" type="ORF">OL599_20060</name>
</gene>
<feature type="chain" id="PRO_5041354856" evidence="1">
    <location>
        <begin position="30"/>
        <end position="335"/>
    </location>
</feature>
<evidence type="ECO:0000259" key="2">
    <source>
        <dbReference type="Pfam" id="PF13441"/>
    </source>
</evidence>
<dbReference type="Proteomes" id="UP001165679">
    <property type="component" value="Unassembled WGS sequence"/>
</dbReference>
<accession>A0AA42CJF9</accession>
<evidence type="ECO:0000256" key="1">
    <source>
        <dbReference type="SAM" id="SignalP"/>
    </source>
</evidence>
<feature type="domain" description="YMGG-like Gly-zipper" evidence="2">
    <location>
        <begin position="67"/>
        <end position="106"/>
    </location>
</feature>
<reference evidence="3" key="1">
    <citation type="submission" date="2022-09" db="EMBL/GenBank/DDBJ databases">
        <title>Rhodovastum sp. nov. RN2-1 isolated from soil in Seongnam, South Korea.</title>
        <authorList>
            <person name="Le N.T."/>
        </authorList>
    </citation>
    <scope>NUCLEOTIDE SEQUENCE</scope>
    <source>
        <strain evidence="3">RN2-1</strain>
    </source>
</reference>
<feature type="signal peptide" evidence="1">
    <location>
        <begin position="1"/>
        <end position="29"/>
    </location>
</feature>
<comment type="caution">
    <text evidence="3">The sequence shown here is derived from an EMBL/GenBank/DDBJ whole genome shotgun (WGS) entry which is preliminary data.</text>
</comment>
<dbReference type="RefSeq" id="WP_264715708.1">
    <property type="nucleotide sequence ID" value="NZ_JAPDNT010000025.1"/>
</dbReference>